<dbReference type="InterPro" id="IPR003280">
    <property type="entry name" value="2pore_dom_K_chnl"/>
</dbReference>
<evidence type="ECO:0000256" key="2">
    <source>
        <dbReference type="ARBA" id="ARBA00022448"/>
    </source>
</evidence>
<feature type="transmembrane region" description="Helical" evidence="10">
    <location>
        <begin position="105"/>
        <end position="126"/>
    </location>
</feature>
<dbReference type="InterPro" id="IPR011992">
    <property type="entry name" value="EF-hand-dom_pair"/>
</dbReference>
<evidence type="ECO:0000256" key="7">
    <source>
        <dbReference type="ARBA" id="ARBA00023136"/>
    </source>
</evidence>
<evidence type="ECO:0000256" key="10">
    <source>
        <dbReference type="SAM" id="Phobius"/>
    </source>
</evidence>
<keyword evidence="7 10" id="KW-0472">Membrane</keyword>
<dbReference type="Gene3D" id="1.10.238.10">
    <property type="entry name" value="EF-hand"/>
    <property type="match status" value="1"/>
</dbReference>
<dbReference type="GO" id="GO:0015271">
    <property type="term" value="F:outward rectifier potassium channel activity"/>
    <property type="evidence" value="ECO:0007669"/>
    <property type="project" value="TreeGrafter"/>
</dbReference>
<feature type="transmembrane region" description="Helical" evidence="10">
    <location>
        <begin position="49"/>
        <end position="66"/>
    </location>
</feature>
<keyword evidence="6" id="KW-0406">Ion transport</keyword>
<evidence type="ECO:0000313" key="12">
    <source>
        <dbReference type="EMBL" id="GMI49152.1"/>
    </source>
</evidence>
<dbReference type="GO" id="GO:0030322">
    <property type="term" value="P:stabilization of membrane potential"/>
    <property type="evidence" value="ECO:0007669"/>
    <property type="project" value="TreeGrafter"/>
</dbReference>
<evidence type="ECO:0000256" key="9">
    <source>
        <dbReference type="SAM" id="MobiDB-lite"/>
    </source>
</evidence>
<gene>
    <name evidence="12" type="ORF">TrCOL_g7716</name>
</gene>
<sequence>MASPPPPPSDVISMEDGKEEAILPTVEDAILPTVDSATLQGRRIYYRRALSALLLLMCVGVTWFSQGEGLGLVDSVYFVCTTLTNIGHGDVLPPLLRYPSISRTITTLLSCFGVLLVGNFAAISVSKRGRGSTEQGREDAIFQIRRLTGVVLALWGGGTLGLKIMGGGKLTTQAYVVMQTLTTLGLGDVKQTSPLTKLFLSFYSLFGTAIFGGVVGAMASIPLEMNEKKAKESVLDSLPDELNSTVYKFLSSGSIVQRLGLSRSDGYCTRNEFTLLVLVRQGLVTEEELQMCRDKFDKLDTDGSGKITRVDLVQVQGRNWARGVVRGLVRGIWGWGGERGRSGEERSDEQDGEEEVEVEEEKEKEEEEEGSVIEEDGSVIEEEGSVIEEVGEGEGEGVKGEV</sequence>
<dbReference type="PANTHER" id="PTHR11003">
    <property type="entry name" value="POTASSIUM CHANNEL, SUBFAMILY K"/>
    <property type="match status" value="1"/>
</dbReference>
<dbReference type="GO" id="GO:0005737">
    <property type="term" value="C:cytoplasm"/>
    <property type="evidence" value="ECO:0007669"/>
    <property type="project" value="UniProtKB-ARBA"/>
</dbReference>
<keyword evidence="2" id="KW-0813">Transport</keyword>
<dbReference type="Proteomes" id="UP001165065">
    <property type="component" value="Unassembled WGS sequence"/>
</dbReference>
<dbReference type="InterPro" id="IPR002048">
    <property type="entry name" value="EF_hand_dom"/>
</dbReference>
<keyword evidence="13" id="KW-1185">Reference proteome</keyword>
<feature type="compositionally biased region" description="Acidic residues" evidence="9">
    <location>
        <begin position="346"/>
        <end position="395"/>
    </location>
</feature>
<evidence type="ECO:0000256" key="6">
    <source>
        <dbReference type="ARBA" id="ARBA00023065"/>
    </source>
</evidence>
<dbReference type="InterPro" id="IPR013099">
    <property type="entry name" value="K_chnl_dom"/>
</dbReference>
<evidence type="ECO:0000256" key="4">
    <source>
        <dbReference type="ARBA" id="ARBA00022837"/>
    </source>
</evidence>
<evidence type="ECO:0000256" key="3">
    <source>
        <dbReference type="ARBA" id="ARBA00022692"/>
    </source>
</evidence>
<feature type="region of interest" description="Disordered" evidence="9">
    <location>
        <begin position="339"/>
        <end position="402"/>
    </location>
</feature>
<organism evidence="12 13">
    <name type="scientific">Triparma columacea</name>
    <dbReference type="NCBI Taxonomy" id="722753"/>
    <lineage>
        <taxon>Eukaryota</taxon>
        <taxon>Sar</taxon>
        <taxon>Stramenopiles</taxon>
        <taxon>Ochrophyta</taxon>
        <taxon>Bolidophyceae</taxon>
        <taxon>Parmales</taxon>
        <taxon>Triparmaceae</taxon>
        <taxon>Triparma</taxon>
    </lineage>
</organism>
<dbReference type="PANTHER" id="PTHR11003:SF330">
    <property type="entry name" value="POTASSIUM CHANNEL DOMAIN-CONTAINING PROTEIN"/>
    <property type="match status" value="1"/>
</dbReference>
<dbReference type="EMBL" id="BRYA01000470">
    <property type="protein sequence ID" value="GMI49152.1"/>
    <property type="molecule type" value="Genomic_DNA"/>
</dbReference>
<dbReference type="InterPro" id="IPR018247">
    <property type="entry name" value="EF_Hand_1_Ca_BS"/>
</dbReference>
<keyword evidence="8" id="KW-0407">Ion channel</keyword>
<feature type="domain" description="EF-hand" evidence="11">
    <location>
        <begin position="287"/>
        <end position="322"/>
    </location>
</feature>
<keyword evidence="3 10" id="KW-0812">Transmembrane</keyword>
<dbReference type="SUPFAM" id="SSF47473">
    <property type="entry name" value="EF-hand"/>
    <property type="match status" value="1"/>
</dbReference>
<reference evidence="13" key="1">
    <citation type="journal article" date="2023" name="Commun. Biol.">
        <title>Genome analysis of Parmales, the sister group of diatoms, reveals the evolutionary specialization of diatoms from phago-mixotrophs to photoautotrophs.</title>
        <authorList>
            <person name="Ban H."/>
            <person name="Sato S."/>
            <person name="Yoshikawa S."/>
            <person name="Yamada K."/>
            <person name="Nakamura Y."/>
            <person name="Ichinomiya M."/>
            <person name="Sato N."/>
            <person name="Blanc-Mathieu R."/>
            <person name="Endo H."/>
            <person name="Kuwata A."/>
            <person name="Ogata H."/>
        </authorList>
    </citation>
    <scope>NUCLEOTIDE SEQUENCE [LARGE SCALE GENOMIC DNA]</scope>
</reference>
<accession>A0A9W7LH08</accession>
<dbReference type="GO" id="GO:0022841">
    <property type="term" value="F:potassium ion leak channel activity"/>
    <property type="evidence" value="ECO:0007669"/>
    <property type="project" value="TreeGrafter"/>
</dbReference>
<evidence type="ECO:0000313" key="13">
    <source>
        <dbReference type="Proteomes" id="UP001165065"/>
    </source>
</evidence>
<dbReference type="PROSITE" id="PS00018">
    <property type="entry name" value="EF_HAND_1"/>
    <property type="match status" value="1"/>
</dbReference>
<protein>
    <recommendedName>
        <fullName evidence="11">EF-hand domain-containing protein</fullName>
    </recommendedName>
</protein>
<comment type="caution">
    <text evidence="12">The sequence shown here is derived from an EMBL/GenBank/DDBJ whole genome shotgun (WGS) entry which is preliminary data.</text>
</comment>
<dbReference type="AlphaFoldDB" id="A0A9W7LH08"/>
<feature type="transmembrane region" description="Helical" evidence="10">
    <location>
        <begin position="147"/>
        <end position="166"/>
    </location>
</feature>
<name>A0A9W7LH08_9STRA</name>
<proteinExistence type="predicted"/>
<evidence type="ECO:0000256" key="8">
    <source>
        <dbReference type="ARBA" id="ARBA00023303"/>
    </source>
</evidence>
<dbReference type="SUPFAM" id="SSF81324">
    <property type="entry name" value="Voltage-gated potassium channels"/>
    <property type="match status" value="2"/>
</dbReference>
<keyword evidence="4" id="KW-0106">Calcium</keyword>
<keyword evidence="5 10" id="KW-1133">Transmembrane helix</keyword>
<dbReference type="Gene3D" id="1.10.287.70">
    <property type="match status" value="2"/>
</dbReference>
<feature type="transmembrane region" description="Helical" evidence="10">
    <location>
        <begin position="198"/>
        <end position="221"/>
    </location>
</feature>
<dbReference type="PROSITE" id="PS50222">
    <property type="entry name" value="EF_HAND_2"/>
    <property type="match status" value="1"/>
</dbReference>
<dbReference type="Pfam" id="PF07885">
    <property type="entry name" value="Ion_trans_2"/>
    <property type="match status" value="2"/>
</dbReference>
<evidence type="ECO:0000259" key="11">
    <source>
        <dbReference type="PROSITE" id="PS50222"/>
    </source>
</evidence>
<evidence type="ECO:0000256" key="5">
    <source>
        <dbReference type="ARBA" id="ARBA00022989"/>
    </source>
</evidence>
<dbReference type="OrthoDB" id="415460at2759"/>
<evidence type="ECO:0000256" key="1">
    <source>
        <dbReference type="ARBA" id="ARBA00004141"/>
    </source>
</evidence>
<dbReference type="GO" id="GO:0005509">
    <property type="term" value="F:calcium ion binding"/>
    <property type="evidence" value="ECO:0007669"/>
    <property type="project" value="InterPro"/>
</dbReference>
<dbReference type="GO" id="GO:0005886">
    <property type="term" value="C:plasma membrane"/>
    <property type="evidence" value="ECO:0007669"/>
    <property type="project" value="TreeGrafter"/>
</dbReference>
<comment type="subcellular location">
    <subcellularLocation>
        <location evidence="1">Membrane</location>
        <topology evidence="1">Multi-pass membrane protein</topology>
    </subcellularLocation>
</comment>